<dbReference type="InterPro" id="IPR027417">
    <property type="entry name" value="P-loop_NTPase"/>
</dbReference>
<proteinExistence type="predicted"/>
<sequence>MSRYCGEKTHDVESILDAAEHWRRACIENDGAVFTDDALWSLEHFRALDQYFIQNLDMGDGSFYEKLESQIEPTVPEVKKLAAEMFWVMFLCPSNMTPEKKREGIGMIWGWAGTGLPEGISWLSDRYLVGAGSAGTAYNTNRWREFIYFIRLMSGLKAMGIDERKRLLGDVRAMTTWLETLEENESRQFRHMFLFLLFPDACERVFGGTHRRSIVAAFRKLRPAQVNKITVSDLDGELHDIRREQEASYGTEELDFYSPPLRNLWFESSHNSWLFSWNPSKWPWESLAVDRQATHNGETVTLRWNCANTGIHVGDRAYLTRTGVEPRGVIAVGNVVTAPYQADHWGEPQGSGSKQIWYVDIAFSRIQDPDKGDPMVFQGELKKAVPEEQAWSPQASGIKIKPKAAGILEKLWQDTVEKVSKPEQPTLPVIRPRNLIFYGPPGTGKTYELSRLKERYATQSTPIPRDVWLMQQLADVRWFDVIAAALYKLGGTAKVGDIASHEFVRFKARVMERTSHIKQTIWATLQQHTPESCTTVLTRNRCAPFVFEKSRDSVWSFTDGWQETCDDIPGLADSWERGPDAGMLQQRYEFVTFHQAYSYEDFLEGIRPVDAGEDGDGFSYRVVPGVFKRIVKKAKADPNQKYAIFIDEINRGNIAKIFGELITLMEVDKRAEYDSEGHLTKGLELTLPYSGETFGVPVNLDIYGTMNTADRSIALIDTALRRRFRFKELMPNSAVINGRAADGTIDDGDGGVIDLRKMLDAMNLRIRFLLNRDMTLGHAYFCNVRTFADLKEVLLNQVIPLLQEYFYEDWRSIQKVFHDVGEDGQHHDPQIVCHRILKPEEAFGFDVAGHDDLIEYRVEDEANIAPDAIRKIYEDVN</sequence>
<keyword evidence="3" id="KW-1185">Reference proteome</keyword>
<dbReference type="RefSeq" id="WP_218951110.1">
    <property type="nucleotide sequence ID" value="NZ_CAADHO010000011.1"/>
</dbReference>
<dbReference type="SUPFAM" id="SSF52540">
    <property type="entry name" value="P-loop containing nucleoside triphosphate hydrolases"/>
    <property type="match status" value="1"/>
</dbReference>
<dbReference type="Proteomes" id="UP000507962">
    <property type="component" value="Unassembled WGS sequence"/>
</dbReference>
<feature type="domain" description="ATPase dynein-related AAA" evidence="1">
    <location>
        <begin position="583"/>
        <end position="724"/>
    </location>
</feature>
<reference evidence="2 3" key="1">
    <citation type="submission" date="2019-03" db="EMBL/GenBank/DDBJ databases">
        <authorList>
            <person name="Nijsse B."/>
        </authorList>
    </citation>
    <scope>NUCLEOTIDE SEQUENCE [LARGE SCALE GENOMIC DNA]</scope>
    <source>
        <strain evidence="2">Desulfoluna butyratoxydans MSL71</strain>
    </source>
</reference>
<evidence type="ECO:0000259" key="1">
    <source>
        <dbReference type="Pfam" id="PF07728"/>
    </source>
</evidence>
<evidence type="ECO:0000313" key="3">
    <source>
        <dbReference type="Proteomes" id="UP000507962"/>
    </source>
</evidence>
<protein>
    <submittedName>
        <fullName evidence="2">Atpase dynein-related aaa domain</fullName>
    </submittedName>
</protein>
<dbReference type="GO" id="GO:0005524">
    <property type="term" value="F:ATP binding"/>
    <property type="evidence" value="ECO:0007669"/>
    <property type="project" value="InterPro"/>
</dbReference>
<evidence type="ECO:0000313" key="2">
    <source>
        <dbReference type="EMBL" id="VFQ46727.1"/>
    </source>
</evidence>
<dbReference type="GO" id="GO:0016887">
    <property type="term" value="F:ATP hydrolysis activity"/>
    <property type="evidence" value="ECO:0007669"/>
    <property type="project" value="InterPro"/>
</dbReference>
<dbReference type="InterPro" id="IPR015947">
    <property type="entry name" value="PUA-like_sf"/>
</dbReference>
<dbReference type="SUPFAM" id="SSF88697">
    <property type="entry name" value="PUA domain-like"/>
    <property type="match status" value="1"/>
</dbReference>
<dbReference type="Gene3D" id="3.40.50.300">
    <property type="entry name" value="P-loop containing nucleotide triphosphate hydrolases"/>
    <property type="match status" value="1"/>
</dbReference>
<dbReference type="InterPro" id="IPR011704">
    <property type="entry name" value="ATPase_dyneun-rel_AAA"/>
</dbReference>
<organism evidence="2 3">
    <name type="scientific">Desulfoluna butyratoxydans</name>
    <dbReference type="NCBI Taxonomy" id="231438"/>
    <lineage>
        <taxon>Bacteria</taxon>
        <taxon>Pseudomonadati</taxon>
        <taxon>Thermodesulfobacteriota</taxon>
        <taxon>Desulfobacteria</taxon>
        <taxon>Desulfobacterales</taxon>
        <taxon>Desulfolunaceae</taxon>
        <taxon>Desulfoluna</taxon>
    </lineage>
</organism>
<dbReference type="PANTHER" id="PTHR37291">
    <property type="entry name" value="5-METHYLCYTOSINE-SPECIFIC RESTRICTION ENZYME B"/>
    <property type="match status" value="1"/>
</dbReference>
<name>A0A4U8YT54_9BACT</name>
<dbReference type="EMBL" id="CAADHO010000011">
    <property type="protein sequence ID" value="VFQ46727.1"/>
    <property type="molecule type" value="Genomic_DNA"/>
</dbReference>
<gene>
    <name evidence="2" type="ORF">MSL71_43970</name>
</gene>
<accession>A0A4U8YT54</accession>
<dbReference type="InterPro" id="IPR052934">
    <property type="entry name" value="Methyl-DNA_Rec/Restrict_Enz"/>
</dbReference>
<dbReference type="AlphaFoldDB" id="A0A4U8YT54"/>
<dbReference type="Pfam" id="PF07728">
    <property type="entry name" value="AAA_5"/>
    <property type="match status" value="1"/>
</dbReference>
<dbReference type="PANTHER" id="PTHR37291:SF1">
    <property type="entry name" value="TYPE IV METHYL-DIRECTED RESTRICTION ENZYME ECOKMCRB SUBUNIT"/>
    <property type="match status" value="1"/>
</dbReference>